<name>A0A1F7GBV9_9BACT</name>
<dbReference type="AlphaFoldDB" id="A0A1F7GBV9"/>
<organism evidence="2 3">
    <name type="scientific">Candidatus Roizmanbacteria bacterium RIFCSPHIGHO2_01_FULL_39_12c</name>
    <dbReference type="NCBI Taxonomy" id="1802031"/>
    <lineage>
        <taxon>Bacteria</taxon>
        <taxon>Candidatus Roizmaniibacteriota</taxon>
    </lineage>
</organism>
<evidence type="ECO:0000313" key="2">
    <source>
        <dbReference type="EMBL" id="OGK16245.1"/>
    </source>
</evidence>
<dbReference type="InterPro" id="IPR043993">
    <property type="entry name" value="T4SS_pilin"/>
</dbReference>
<keyword evidence="1" id="KW-0812">Transmembrane</keyword>
<gene>
    <name evidence="2" type="ORF">A2774_04645</name>
</gene>
<keyword evidence="1" id="KW-0472">Membrane</keyword>
<feature type="transmembrane region" description="Helical" evidence="1">
    <location>
        <begin position="27"/>
        <end position="49"/>
    </location>
</feature>
<comment type="caution">
    <text evidence="2">The sequence shown here is derived from an EMBL/GenBank/DDBJ whole genome shotgun (WGS) entry which is preliminary data.</text>
</comment>
<dbReference type="Proteomes" id="UP000177208">
    <property type="component" value="Unassembled WGS sequence"/>
</dbReference>
<keyword evidence="1" id="KW-1133">Transmembrane helix</keyword>
<feature type="transmembrane region" description="Helical" evidence="1">
    <location>
        <begin position="70"/>
        <end position="92"/>
    </location>
</feature>
<protein>
    <submittedName>
        <fullName evidence="2">Uncharacterized protein</fullName>
    </submittedName>
</protein>
<evidence type="ECO:0000313" key="3">
    <source>
        <dbReference type="Proteomes" id="UP000177208"/>
    </source>
</evidence>
<accession>A0A1F7GBV9</accession>
<evidence type="ECO:0000256" key="1">
    <source>
        <dbReference type="SAM" id="Phobius"/>
    </source>
</evidence>
<dbReference type="Pfam" id="PF18895">
    <property type="entry name" value="T4SS_pilin"/>
    <property type="match status" value="1"/>
</dbReference>
<dbReference type="EMBL" id="MFZG01000025">
    <property type="protein sequence ID" value="OGK16245.1"/>
    <property type="molecule type" value="Genomic_DNA"/>
</dbReference>
<reference evidence="2 3" key="1">
    <citation type="journal article" date="2016" name="Nat. Commun.">
        <title>Thousands of microbial genomes shed light on interconnected biogeochemical processes in an aquifer system.</title>
        <authorList>
            <person name="Anantharaman K."/>
            <person name="Brown C.T."/>
            <person name="Hug L.A."/>
            <person name="Sharon I."/>
            <person name="Castelle C.J."/>
            <person name="Probst A.J."/>
            <person name="Thomas B.C."/>
            <person name="Singh A."/>
            <person name="Wilkins M.J."/>
            <person name="Karaoz U."/>
            <person name="Brodie E.L."/>
            <person name="Williams K.H."/>
            <person name="Hubbard S.S."/>
            <person name="Banfield J.F."/>
        </authorList>
    </citation>
    <scope>NUCLEOTIDE SEQUENCE [LARGE SCALE GENOMIC DNA]</scope>
</reference>
<sequence length="98" mass="10711">MVFAQFEINETTFPAARIATFANLLNVVIPILITGAAILLLIMLLYGAFLWITSSGNQENLAKAQKTMTYAILGLVVVILSFIIVKVITLIFKIDAPL</sequence>
<proteinExistence type="predicted"/>